<dbReference type="Proteomes" id="UP000006514">
    <property type="component" value="Unassembled WGS sequence"/>
</dbReference>
<name>J0D2N5_AURST</name>
<dbReference type="AlphaFoldDB" id="J0D2N5"/>
<feature type="region of interest" description="Disordered" evidence="1">
    <location>
        <begin position="87"/>
        <end position="110"/>
    </location>
</feature>
<gene>
    <name evidence="2" type="ORF">AURDEDRAFT_178012</name>
</gene>
<evidence type="ECO:0000313" key="2">
    <source>
        <dbReference type="EMBL" id="EJD32892.1"/>
    </source>
</evidence>
<keyword evidence="3" id="KW-1185">Reference proteome</keyword>
<dbReference type="InParanoid" id="J0D2N5"/>
<dbReference type="KEGG" id="adl:AURDEDRAFT_178012"/>
<proteinExistence type="predicted"/>
<sequence>MELRARSKRSKLFLELCDEFYQENIGGAGFRWVGEMRGKRQTNTYDCGPFVAADVVSLMQSNAPSPKSQSEMGAWRRTMEERVRALRLDGGSRSVSADGPDGIPVDSDDD</sequence>
<protein>
    <recommendedName>
        <fullName evidence="4">Ubiquitin-like protease family profile domain-containing protein</fullName>
    </recommendedName>
</protein>
<dbReference type="OrthoDB" id="2976051at2759"/>
<reference evidence="3" key="1">
    <citation type="journal article" date="2012" name="Science">
        <title>The Paleozoic origin of enzymatic lignin decomposition reconstructed from 31 fungal genomes.</title>
        <authorList>
            <person name="Floudas D."/>
            <person name="Binder M."/>
            <person name="Riley R."/>
            <person name="Barry K."/>
            <person name="Blanchette R.A."/>
            <person name="Henrissat B."/>
            <person name="Martinez A.T."/>
            <person name="Otillar R."/>
            <person name="Spatafora J.W."/>
            <person name="Yadav J.S."/>
            <person name="Aerts A."/>
            <person name="Benoit I."/>
            <person name="Boyd A."/>
            <person name="Carlson A."/>
            <person name="Copeland A."/>
            <person name="Coutinho P.M."/>
            <person name="de Vries R.P."/>
            <person name="Ferreira P."/>
            <person name="Findley K."/>
            <person name="Foster B."/>
            <person name="Gaskell J."/>
            <person name="Glotzer D."/>
            <person name="Gorecki P."/>
            <person name="Heitman J."/>
            <person name="Hesse C."/>
            <person name="Hori C."/>
            <person name="Igarashi K."/>
            <person name="Jurgens J.A."/>
            <person name="Kallen N."/>
            <person name="Kersten P."/>
            <person name="Kohler A."/>
            <person name="Kuees U."/>
            <person name="Kumar T.K.A."/>
            <person name="Kuo A."/>
            <person name="LaButti K."/>
            <person name="Larrondo L.F."/>
            <person name="Lindquist E."/>
            <person name="Ling A."/>
            <person name="Lombard V."/>
            <person name="Lucas S."/>
            <person name="Lundell T."/>
            <person name="Martin R."/>
            <person name="McLaughlin D.J."/>
            <person name="Morgenstern I."/>
            <person name="Morin E."/>
            <person name="Murat C."/>
            <person name="Nagy L.G."/>
            <person name="Nolan M."/>
            <person name="Ohm R.A."/>
            <person name="Patyshakuliyeva A."/>
            <person name="Rokas A."/>
            <person name="Ruiz-Duenas F.J."/>
            <person name="Sabat G."/>
            <person name="Salamov A."/>
            <person name="Samejima M."/>
            <person name="Schmutz J."/>
            <person name="Slot J.C."/>
            <person name="St John F."/>
            <person name="Stenlid J."/>
            <person name="Sun H."/>
            <person name="Sun S."/>
            <person name="Syed K."/>
            <person name="Tsang A."/>
            <person name="Wiebenga A."/>
            <person name="Young D."/>
            <person name="Pisabarro A."/>
            <person name="Eastwood D.C."/>
            <person name="Martin F."/>
            <person name="Cullen D."/>
            <person name="Grigoriev I.V."/>
            <person name="Hibbett D.S."/>
        </authorList>
    </citation>
    <scope>NUCLEOTIDE SEQUENCE [LARGE SCALE GENOMIC DNA]</scope>
    <source>
        <strain evidence="3">TFB10046</strain>
    </source>
</reference>
<evidence type="ECO:0008006" key="4">
    <source>
        <dbReference type="Google" id="ProtNLM"/>
    </source>
</evidence>
<accession>J0D2N5</accession>
<evidence type="ECO:0000256" key="1">
    <source>
        <dbReference type="SAM" id="MobiDB-lite"/>
    </source>
</evidence>
<dbReference type="EMBL" id="JH688575">
    <property type="protein sequence ID" value="EJD32892.1"/>
    <property type="molecule type" value="Genomic_DNA"/>
</dbReference>
<organism evidence="2 3">
    <name type="scientific">Auricularia subglabra (strain TFB-10046 / SS5)</name>
    <name type="common">White-rot fungus</name>
    <name type="synonym">Auricularia delicata (strain TFB10046)</name>
    <dbReference type="NCBI Taxonomy" id="717982"/>
    <lineage>
        <taxon>Eukaryota</taxon>
        <taxon>Fungi</taxon>
        <taxon>Dikarya</taxon>
        <taxon>Basidiomycota</taxon>
        <taxon>Agaricomycotina</taxon>
        <taxon>Agaricomycetes</taxon>
        <taxon>Auriculariales</taxon>
        <taxon>Auriculariaceae</taxon>
        <taxon>Auricularia</taxon>
    </lineage>
</organism>
<evidence type="ECO:0000313" key="3">
    <source>
        <dbReference type="Proteomes" id="UP000006514"/>
    </source>
</evidence>